<dbReference type="SUPFAM" id="SSF51161">
    <property type="entry name" value="Trimeric LpxA-like enzymes"/>
    <property type="match status" value="1"/>
</dbReference>
<sequence length="207" mass="22644">MLIAGAGGHALECFDILAQDSLPDLLEFFDDITSEDQFLHKYVIIREFAQIEFHFAQDPRFILAVGQPNYRKMFYERFIQAGGKMVNLSGFRNTISPFTKIVGADIFSHCFIGSLVQIGKGTLVNTGVQIHHSVQIGEFCEISPKVVILGDARIGNQTRIGANTTVLPKINIGNNVIIGAGSVITKDVPDDVTIVGVPGRIIKNKNS</sequence>
<name>A0ABX0H369_9BACT</name>
<keyword evidence="2" id="KW-0808">Transferase</keyword>
<proteinExistence type="inferred from homology"/>
<dbReference type="Pfam" id="PF00132">
    <property type="entry name" value="Hexapep"/>
    <property type="match status" value="2"/>
</dbReference>
<dbReference type="InterPro" id="IPR011004">
    <property type="entry name" value="Trimer_LpxA-like_sf"/>
</dbReference>
<protein>
    <submittedName>
        <fullName evidence="6">Acetyltransferase</fullName>
    </submittedName>
</protein>
<accession>A0ABX0H369</accession>
<dbReference type="PANTHER" id="PTHR43300">
    <property type="entry name" value="ACETYLTRANSFERASE"/>
    <property type="match status" value="1"/>
</dbReference>
<dbReference type="CDD" id="cd03360">
    <property type="entry name" value="LbH_AT_putative"/>
    <property type="match status" value="1"/>
</dbReference>
<organism evidence="6 7">
    <name type="scientific">Cyclobacterium plantarum</name>
    <dbReference type="NCBI Taxonomy" id="2716263"/>
    <lineage>
        <taxon>Bacteria</taxon>
        <taxon>Pseudomonadati</taxon>
        <taxon>Bacteroidota</taxon>
        <taxon>Cytophagia</taxon>
        <taxon>Cytophagales</taxon>
        <taxon>Cyclobacteriaceae</taxon>
        <taxon>Cyclobacterium</taxon>
    </lineage>
</organism>
<comment type="similarity">
    <text evidence="1">Belongs to the transferase hexapeptide repeat family.</text>
</comment>
<dbReference type="InterPro" id="IPR050179">
    <property type="entry name" value="Trans_hexapeptide_repeat"/>
</dbReference>
<dbReference type="PROSITE" id="PS00101">
    <property type="entry name" value="HEXAPEP_TRANSFERASES"/>
    <property type="match status" value="1"/>
</dbReference>
<dbReference type="Gene3D" id="2.160.10.10">
    <property type="entry name" value="Hexapeptide repeat proteins"/>
    <property type="match status" value="1"/>
</dbReference>
<feature type="domain" description="PglD N-terminal" evidence="5">
    <location>
        <begin position="2"/>
        <end position="78"/>
    </location>
</feature>
<dbReference type="InterPro" id="IPR018357">
    <property type="entry name" value="Hexapep_transf_CS"/>
</dbReference>
<dbReference type="InterPro" id="IPR041561">
    <property type="entry name" value="PglD_N"/>
</dbReference>
<evidence type="ECO:0000313" key="6">
    <source>
        <dbReference type="EMBL" id="NHE56248.1"/>
    </source>
</evidence>
<keyword evidence="7" id="KW-1185">Reference proteome</keyword>
<evidence type="ECO:0000259" key="5">
    <source>
        <dbReference type="Pfam" id="PF17836"/>
    </source>
</evidence>
<evidence type="ECO:0000256" key="1">
    <source>
        <dbReference type="ARBA" id="ARBA00007274"/>
    </source>
</evidence>
<dbReference type="InterPro" id="IPR020019">
    <property type="entry name" value="AcTrfase_PglD-like"/>
</dbReference>
<reference evidence="6 7" key="1">
    <citation type="submission" date="2020-03" db="EMBL/GenBank/DDBJ databases">
        <title>Cyclobacterium plantarum sp. nov., a marine bacterium isolated from a coastal-marine wetland.</title>
        <authorList>
            <person name="Sanchez-Porro C."/>
            <person name="Ventosa A."/>
            <person name="Amoozegar M."/>
        </authorList>
    </citation>
    <scope>NUCLEOTIDE SEQUENCE [LARGE SCALE GENOMIC DNA]</scope>
    <source>
        <strain evidence="6 7">GBPx2</strain>
    </source>
</reference>
<evidence type="ECO:0000256" key="2">
    <source>
        <dbReference type="ARBA" id="ARBA00022679"/>
    </source>
</evidence>
<gene>
    <name evidence="6" type="ORF">G9Q97_05390</name>
</gene>
<evidence type="ECO:0000256" key="4">
    <source>
        <dbReference type="ARBA" id="ARBA00023315"/>
    </source>
</evidence>
<dbReference type="Proteomes" id="UP000649799">
    <property type="component" value="Unassembled WGS sequence"/>
</dbReference>
<evidence type="ECO:0000313" key="7">
    <source>
        <dbReference type="Proteomes" id="UP000649799"/>
    </source>
</evidence>
<dbReference type="RefSeq" id="WP_166143894.1">
    <property type="nucleotide sequence ID" value="NZ_JAANYN010000002.1"/>
</dbReference>
<keyword evidence="4" id="KW-0012">Acyltransferase</keyword>
<dbReference type="Pfam" id="PF17836">
    <property type="entry name" value="PglD_N"/>
    <property type="match status" value="1"/>
</dbReference>
<dbReference type="NCBIfam" id="TIGR03570">
    <property type="entry name" value="NeuD_NnaD"/>
    <property type="match status" value="1"/>
</dbReference>
<evidence type="ECO:0000256" key="3">
    <source>
        <dbReference type="ARBA" id="ARBA00022737"/>
    </source>
</evidence>
<keyword evidence="3" id="KW-0677">Repeat</keyword>
<comment type="caution">
    <text evidence="6">The sequence shown here is derived from an EMBL/GenBank/DDBJ whole genome shotgun (WGS) entry which is preliminary data.</text>
</comment>
<dbReference type="InterPro" id="IPR001451">
    <property type="entry name" value="Hexapep"/>
</dbReference>
<dbReference type="Gene3D" id="3.40.50.20">
    <property type="match status" value="1"/>
</dbReference>
<dbReference type="EMBL" id="JAANYN010000002">
    <property type="protein sequence ID" value="NHE56248.1"/>
    <property type="molecule type" value="Genomic_DNA"/>
</dbReference>